<organism evidence="1 2">
    <name type="scientific">Frankliniella occidentalis</name>
    <name type="common">Western flower thrips</name>
    <name type="synonym">Euthrips occidentalis</name>
    <dbReference type="NCBI Taxonomy" id="133901"/>
    <lineage>
        <taxon>Eukaryota</taxon>
        <taxon>Metazoa</taxon>
        <taxon>Ecdysozoa</taxon>
        <taxon>Arthropoda</taxon>
        <taxon>Hexapoda</taxon>
        <taxon>Insecta</taxon>
        <taxon>Pterygota</taxon>
        <taxon>Neoptera</taxon>
        <taxon>Paraneoptera</taxon>
        <taxon>Thysanoptera</taxon>
        <taxon>Terebrantia</taxon>
        <taxon>Thripoidea</taxon>
        <taxon>Thripidae</taxon>
        <taxon>Frankliniella</taxon>
    </lineage>
</organism>
<evidence type="ECO:0000313" key="3">
    <source>
        <dbReference type="RefSeq" id="XP_052127388.1"/>
    </source>
</evidence>
<accession>A0A9C6X1I4</accession>
<dbReference type="AlphaFoldDB" id="A0A9C6X1I4"/>
<evidence type="ECO:0000313" key="1">
    <source>
        <dbReference type="Proteomes" id="UP000504606"/>
    </source>
</evidence>
<gene>
    <name evidence="2 3" type="primary">LOC113210594</name>
</gene>
<dbReference type="RefSeq" id="XP_052127387.1">
    <property type="nucleotide sequence ID" value="XM_052271427.1"/>
</dbReference>
<dbReference type="RefSeq" id="XP_052127388.1">
    <property type="nucleotide sequence ID" value="XM_052271428.1"/>
</dbReference>
<keyword evidence="1" id="KW-1185">Reference proteome</keyword>
<dbReference type="Proteomes" id="UP000504606">
    <property type="component" value="Unplaced"/>
</dbReference>
<proteinExistence type="predicted"/>
<reference evidence="2 3" key="1">
    <citation type="submission" date="2025-04" db="UniProtKB">
        <authorList>
            <consortium name="RefSeq"/>
        </authorList>
    </citation>
    <scope>IDENTIFICATION</scope>
    <source>
        <tissue evidence="2 3">Whole organism</tissue>
    </source>
</reference>
<dbReference type="KEGG" id="foc:113210594"/>
<name>A0A9C6X1I4_FRAOC</name>
<dbReference type="GeneID" id="113210594"/>
<sequence>MSSTDDPTDCSLLPVKRRRSSILRRTSVAPAIINSEFAHRQYVLEAQQEAQEWIDLAKQRRQQAKIAEAALEQVSEHPPTLTFDNVEGDLTPEDLEFLAQRPDYEKISKASDNLFEKVALLKTKIENVHSQGKASEFLVKCRANSIASNICMYNDLAPVKQCTIP</sequence>
<evidence type="ECO:0000313" key="2">
    <source>
        <dbReference type="RefSeq" id="XP_052127387.1"/>
    </source>
</evidence>
<protein>
    <submittedName>
        <fullName evidence="2 3">Uncharacterized protein LOC113210594</fullName>
    </submittedName>
</protein>